<accession>A0ABT9W4N0</accession>
<dbReference type="EMBL" id="JAUSTY010000025">
    <property type="protein sequence ID" value="MDQ0168208.1"/>
    <property type="molecule type" value="Genomic_DNA"/>
</dbReference>
<name>A0ABT9W4N0_9BACI</name>
<proteinExistence type="predicted"/>
<evidence type="ECO:0000313" key="2">
    <source>
        <dbReference type="Proteomes" id="UP001235840"/>
    </source>
</evidence>
<evidence type="ECO:0000313" key="1">
    <source>
        <dbReference type="EMBL" id="MDQ0168208.1"/>
    </source>
</evidence>
<dbReference type="Proteomes" id="UP001235840">
    <property type="component" value="Unassembled WGS sequence"/>
</dbReference>
<evidence type="ECO:0008006" key="3">
    <source>
        <dbReference type="Google" id="ProtNLM"/>
    </source>
</evidence>
<comment type="caution">
    <text evidence="1">The sequence shown here is derived from an EMBL/GenBank/DDBJ whole genome shotgun (WGS) entry which is preliminary data.</text>
</comment>
<gene>
    <name evidence="1" type="ORF">J2S11_004160</name>
</gene>
<protein>
    <recommendedName>
        <fullName evidence="3">DUF2971 domain-containing protein</fullName>
    </recommendedName>
</protein>
<sequence>MKQELKEKFPEWCNDYSQGQHTTILQDDLDSLLGCSIEKMVKGNDINYFYNFSNLYVEQQSDKRKAIGIDLALHKGKSWCNHVVRIHEDDYVNPQTANINAIYNIHSGNYFNKYAMSTVLTMWSYYDLPLPKSDEGKALLLGIDSGYLGHYDDRFKDVHTKYLEIMGFTKLIDLLKAHSKSDFESIQQCYKTKARIQLNSEGYLQTTLPLADLQGFFDVPIELPKRQFTLLRELRDHIGNTHSIESKSKLKGKIISFALTGKKKFKYTIA</sequence>
<dbReference type="RefSeq" id="WP_307397771.1">
    <property type="nucleotide sequence ID" value="NZ_BAAADK010000020.1"/>
</dbReference>
<reference evidence="1 2" key="1">
    <citation type="submission" date="2023-07" db="EMBL/GenBank/DDBJ databases">
        <title>Genomic Encyclopedia of Type Strains, Phase IV (KMG-IV): sequencing the most valuable type-strain genomes for metagenomic binning, comparative biology and taxonomic classification.</title>
        <authorList>
            <person name="Goeker M."/>
        </authorList>
    </citation>
    <scope>NUCLEOTIDE SEQUENCE [LARGE SCALE GENOMIC DNA]</scope>
    <source>
        <strain evidence="1 2">DSM 12751</strain>
    </source>
</reference>
<keyword evidence="2" id="KW-1185">Reference proteome</keyword>
<organism evidence="1 2">
    <name type="scientific">Caldalkalibacillus horti</name>
    <dbReference type="NCBI Taxonomy" id="77523"/>
    <lineage>
        <taxon>Bacteria</taxon>
        <taxon>Bacillati</taxon>
        <taxon>Bacillota</taxon>
        <taxon>Bacilli</taxon>
        <taxon>Bacillales</taxon>
        <taxon>Bacillaceae</taxon>
        <taxon>Caldalkalibacillus</taxon>
    </lineage>
</organism>